<keyword evidence="2" id="KW-0813">Transport</keyword>
<organism evidence="6 7">
    <name type="scientific">Clostridium sporogenes</name>
    <dbReference type="NCBI Taxonomy" id="1509"/>
    <lineage>
        <taxon>Bacteria</taxon>
        <taxon>Bacillati</taxon>
        <taxon>Bacillota</taxon>
        <taxon>Clostridia</taxon>
        <taxon>Eubacteriales</taxon>
        <taxon>Clostridiaceae</taxon>
        <taxon>Clostridium</taxon>
    </lineage>
</organism>
<dbReference type="Proteomes" id="UP000182204">
    <property type="component" value="Chromosome"/>
</dbReference>
<evidence type="ECO:0000313" key="6">
    <source>
        <dbReference type="EMBL" id="APH16465.1"/>
    </source>
</evidence>
<dbReference type="Gene3D" id="3.40.50.300">
    <property type="entry name" value="P-loop containing nucleotide triphosphate hydrolases"/>
    <property type="match status" value="1"/>
</dbReference>
<dbReference type="SUPFAM" id="SSF52540">
    <property type="entry name" value="P-loop containing nucleoside triphosphate hydrolases"/>
    <property type="match status" value="1"/>
</dbReference>
<evidence type="ECO:0000256" key="3">
    <source>
        <dbReference type="ARBA" id="ARBA00022741"/>
    </source>
</evidence>
<feature type="domain" description="ABC transporter" evidence="5">
    <location>
        <begin position="3"/>
        <end position="50"/>
    </location>
</feature>
<keyword evidence="4" id="KW-0067">ATP-binding</keyword>
<dbReference type="Pfam" id="PF00005">
    <property type="entry name" value="ABC_tran"/>
    <property type="match status" value="1"/>
</dbReference>
<evidence type="ECO:0000256" key="2">
    <source>
        <dbReference type="ARBA" id="ARBA00022448"/>
    </source>
</evidence>
<keyword evidence="3" id="KW-0547">Nucleotide-binding</keyword>
<dbReference type="PANTHER" id="PTHR42711">
    <property type="entry name" value="ABC TRANSPORTER ATP-BINDING PROTEIN"/>
    <property type="match status" value="1"/>
</dbReference>
<evidence type="ECO:0000259" key="5">
    <source>
        <dbReference type="Pfam" id="PF00005"/>
    </source>
</evidence>
<sequence length="57" mass="6156">MAVDNLSFSVKEEEFFGLLGHNGAGQSTTIDCILGLKSFEHGKTTILDMDPVKNGKN</sequence>
<proteinExistence type="inferred from homology"/>
<dbReference type="PANTHER" id="PTHR42711:SF5">
    <property type="entry name" value="ABC TRANSPORTER ATP-BINDING PROTEIN NATA"/>
    <property type="match status" value="1"/>
</dbReference>
<comment type="similarity">
    <text evidence="1">Belongs to the ABC transporter superfamily.</text>
</comment>
<evidence type="ECO:0000256" key="1">
    <source>
        <dbReference type="ARBA" id="ARBA00005417"/>
    </source>
</evidence>
<dbReference type="RefSeq" id="WP_080490398.1">
    <property type="nucleotide sequence ID" value="NZ_CP013243.1"/>
</dbReference>
<name>A0A1L3NK16_CLOSG</name>
<dbReference type="InterPro" id="IPR003439">
    <property type="entry name" value="ABC_transporter-like_ATP-bd"/>
</dbReference>
<reference evidence="6 7" key="1">
    <citation type="submission" date="2015-11" db="EMBL/GenBank/DDBJ databases">
        <authorList>
            <person name="Hill K.K."/>
            <person name="Shirey T.B."/>
            <person name="Raphael B."/>
            <person name="Daligault H.E."/>
            <person name="Davenport K.W."/>
            <person name="Bruce D.C."/>
            <person name="Foley B.T."/>
            <person name="Johnson S.L."/>
        </authorList>
    </citation>
    <scope>NUCLEOTIDE SEQUENCE [LARGE SCALE GENOMIC DNA]</scope>
    <source>
        <strain evidence="6 7">CDC_1632</strain>
    </source>
</reference>
<accession>A0A1L3NK16</accession>
<evidence type="ECO:0000313" key="7">
    <source>
        <dbReference type="Proteomes" id="UP000182204"/>
    </source>
</evidence>
<dbReference type="InterPro" id="IPR050763">
    <property type="entry name" value="ABC_transporter_ATP-binding"/>
</dbReference>
<dbReference type="InterPro" id="IPR027417">
    <property type="entry name" value="P-loop_NTPase"/>
</dbReference>
<dbReference type="EMBL" id="CP013243">
    <property type="protein sequence ID" value="APH16465.1"/>
    <property type="molecule type" value="Genomic_DNA"/>
</dbReference>
<protein>
    <submittedName>
        <fullName evidence="6">ABC transporter family protein</fullName>
    </submittedName>
</protein>
<evidence type="ECO:0000256" key="4">
    <source>
        <dbReference type="ARBA" id="ARBA00022840"/>
    </source>
</evidence>
<dbReference type="GO" id="GO:0016887">
    <property type="term" value="F:ATP hydrolysis activity"/>
    <property type="evidence" value="ECO:0007669"/>
    <property type="project" value="InterPro"/>
</dbReference>
<gene>
    <name evidence="6" type="ORF">NPD5_1003</name>
</gene>
<dbReference type="GO" id="GO:0005524">
    <property type="term" value="F:ATP binding"/>
    <property type="evidence" value="ECO:0007669"/>
    <property type="project" value="UniProtKB-KW"/>
</dbReference>
<dbReference type="AlphaFoldDB" id="A0A1L3NK16"/>